<feature type="domain" description="Glycosyl hydrolase family 4 C-terminal" evidence="1">
    <location>
        <begin position="1"/>
        <end position="44"/>
    </location>
</feature>
<name>A0A645GC17_9ZZZZ</name>
<evidence type="ECO:0000313" key="2">
    <source>
        <dbReference type="EMBL" id="MPN24195.1"/>
    </source>
</evidence>
<dbReference type="GO" id="GO:0016616">
    <property type="term" value="F:oxidoreductase activity, acting on the CH-OH group of donors, NAD or NADP as acceptor"/>
    <property type="evidence" value="ECO:0007669"/>
    <property type="project" value="InterPro"/>
</dbReference>
<dbReference type="Gene3D" id="3.90.110.10">
    <property type="entry name" value="Lactate dehydrogenase/glycoside hydrolase, family 4, C-terminal"/>
    <property type="match status" value="1"/>
</dbReference>
<gene>
    <name evidence="2" type="primary">melA_4</name>
    <name evidence="2" type="ORF">SDC9_171589</name>
</gene>
<sequence length="72" mass="8014">MGELPYSLAALNMTNVNMHIGMAKAMAEKKFQLIYDAVKMDPLTGAQLTLDQIDAMVAEMIEANKDYLTDFN</sequence>
<keyword evidence="2" id="KW-0326">Glycosidase</keyword>
<comment type="caution">
    <text evidence="2">The sequence shown here is derived from an EMBL/GenBank/DDBJ whole genome shotgun (WGS) entry which is preliminary data.</text>
</comment>
<dbReference type="GO" id="GO:0004557">
    <property type="term" value="F:alpha-galactosidase activity"/>
    <property type="evidence" value="ECO:0007669"/>
    <property type="project" value="UniProtKB-EC"/>
</dbReference>
<keyword evidence="2" id="KW-0378">Hydrolase</keyword>
<dbReference type="InterPro" id="IPR015955">
    <property type="entry name" value="Lactate_DH/Glyco_Ohase_4_C"/>
</dbReference>
<accession>A0A645GC17</accession>
<dbReference type="EC" id="3.2.1.22" evidence="2"/>
<dbReference type="EMBL" id="VSSQ01072969">
    <property type="protein sequence ID" value="MPN24195.1"/>
    <property type="molecule type" value="Genomic_DNA"/>
</dbReference>
<dbReference type="Pfam" id="PF11975">
    <property type="entry name" value="Glyco_hydro_4C"/>
    <property type="match status" value="1"/>
</dbReference>
<evidence type="ECO:0000259" key="1">
    <source>
        <dbReference type="Pfam" id="PF11975"/>
    </source>
</evidence>
<proteinExistence type="predicted"/>
<protein>
    <submittedName>
        <fullName evidence="2">Alpha-galactosidase</fullName>
        <ecNumber evidence="2">3.2.1.22</ecNumber>
    </submittedName>
</protein>
<dbReference type="SUPFAM" id="SSF56327">
    <property type="entry name" value="LDH C-terminal domain-like"/>
    <property type="match status" value="1"/>
</dbReference>
<reference evidence="2" key="1">
    <citation type="submission" date="2019-08" db="EMBL/GenBank/DDBJ databases">
        <authorList>
            <person name="Kucharzyk K."/>
            <person name="Murdoch R.W."/>
            <person name="Higgins S."/>
            <person name="Loffler F."/>
        </authorList>
    </citation>
    <scope>NUCLEOTIDE SEQUENCE</scope>
</reference>
<dbReference type="AlphaFoldDB" id="A0A645GC17"/>
<organism evidence="2">
    <name type="scientific">bioreactor metagenome</name>
    <dbReference type="NCBI Taxonomy" id="1076179"/>
    <lineage>
        <taxon>unclassified sequences</taxon>
        <taxon>metagenomes</taxon>
        <taxon>ecological metagenomes</taxon>
    </lineage>
</organism>
<dbReference type="InterPro" id="IPR022616">
    <property type="entry name" value="Glyco_hydro_4_C"/>
</dbReference>